<reference evidence="1 2" key="1">
    <citation type="submission" date="2016-08" db="EMBL/GenBank/DDBJ databases">
        <title>A Parts List for Fungal Cellulosomes Revealed by Comparative Genomics.</title>
        <authorList>
            <consortium name="DOE Joint Genome Institute"/>
            <person name="Haitjema C.H."/>
            <person name="Gilmore S.P."/>
            <person name="Henske J.K."/>
            <person name="Solomon K.V."/>
            <person name="De Groot R."/>
            <person name="Kuo A."/>
            <person name="Mondo S.J."/>
            <person name="Salamov A.A."/>
            <person name="Labutti K."/>
            <person name="Zhao Z."/>
            <person name="Chiniquy J."/>
            <person name="Barry K."/>
            <person name="Brewer H.M."/>
            <person name="Purvine S.O."/>
            <person name="Wright A.T."/>
            <person name="Boxma B."/>
            <person name="Van Alen T."/>
            <person name="Hackstein J.H."/>
            <person name="Baker S.E."/>
            <person name="Grigoriev I.V."/>
            <person name="O'Malley M.A."/>
        </authorList>
    </citation>
    <scope>NUCLEOTIDE SEQUENCE [LARGE SCALE GENOMIC DNA]</scope>
    <source>
        <strain evidence="1 2">G1</strain>
    </source>
</reference>
<dbReference type="EMBL" id="MCOG01000026">
    <property type="protein sequence ID" value="ORY75286.1"/>
    <property type="molecule type" value="Genomic_DNA"/>
</dbReference>
<dbReference type="Proteomes" id="UP000193920">
    <property type="component" value="Unassembled WGS sequence"/>
</dbReference>
<dbReference type="AlphaFoldDB" id="A0A1Y2EVX6"/>
<proteinExistence type="predicted"/>
<accession>A0A1Y2EVX6</accession>
<protein>
    <submittedName>
        <fullName evidence="1">Uncharacterized protein</fullName>
    </submittedName>
</protein>
<sequence>MEYLNSVVSLLQNILSQNKFNDISQSRNIYIINNEFFEVNKNNDNNDENNNTERSFIRRGNKSIAADNIYHMEKSLRRIPSLNEYEYNNYLHTNTSSVIAIKDIITI</sequence>
<evidence type="ECO:0000313" key="2">
    <source>
        <dbReference type="Proteomes" id="UP000193920"/>
    </source>
</evidence>
<organism evidence="1 2">
    <name type="scientific">Neocallimastix californiae</name>
    <dbReference type="NCBI Taxonomy" id="1754190"/>
    <lineage>
        <taxon>Eukaryota</taxon>
        <taxon>Fungi</taxon>
        <taxon>Fungi incertae sedis</taxon>
        <taxon>Chytridiomycota</taxon>
        <taxon>Chytridiomycota incertae sedis</taxon>
        <taxon>Neocallimastigomycetes</taxon>
        <taxon>Neocallimastigales</taxon>
        <taxon>Neocallimastigaceae</taxon>
        <taxon>Neocallimastix</taxon>
    </lineage>
</organism>
<name>A0A1Y2EVX6_9FUNG</name>
<evidence type="ECO:0000313" key="1">
    <source>
        <dbReference type="EMBL" id="ORY75286.1"/>
    </source>
</evidence>
<comment type="caution">
    <text evidence="1">The sequence shown here is derived from an EMBL/GenBank/DDBJ whole genome shotgun (WGS) entry which is preliminary data.</text>
</comment>
<keyword evidence="2" id="KW-1185">Reference proteome</keyword>
<gene>
    <name evidence="1" type="ORF">LY90DRAFT_138833</name>
</gene>